<dbReference type="RefSeq" id="WP_092779938.1">
    <property type="nucleotide sequence ID" value="NZ_FOGI01000007.1"/>
</dbReference>
<organism evidence="2 3">
    <name type="scientific">Actinokineospora terrae</name>
    <dbReference type="NCBI Taxonomy" id="155974"/>
    <lineage>
        <taxon>Bacteria</taxon>
        <taxon>Bacillati</taxon>
        <taxon>Actinomycetota</taxon>
        <taxon>Actinomycetes</taxon>
        <taxon>Pseudonocardiales</taxon>
        <taxon>Pseudonocardiaceae</taxon>
        <taxon>Actinokineospora</taxon>
    </lineage>
</organism>
<accession>A0A1H9UTH3</accession>
<protein>
    <recommendedName>
        <fullName evidence="1">DUF5919 domain-containing protein</fullName>
    </recommendedName>
</protein>
<dbReference type="InterPro" id="IPR045697">
    <property type="entry name" value="DUF5919"/>
</dbReference>
<evidence type="ECO:0000259" key="1">
    <source>
        <dbReference type="Pfam" id="PF19319"/>
    </source>
</evidence>
<gene>
    <name evidence="2" type="ORF">SAMN04487818_107464</name>
</gene>
<reference evidence="3" key="1">
    <citation type="submission" date="2016-10" db="EMBL/GenBank/DDBJ databases">
        <authorList>
            <person name="Varghese N."/>
            <person name="Submissions S."/>
        </authorList>
    </citation>
    <scope>NUCLEOTIDE SEQUENCE [LARGE SCALE GENOMIC DNA]</scope>
    <source>
        <strain evidence="3">DSM 44260</strain>
    </source>
</reference>
<dbReference type="STRING" id="155974.SAMN04487818_107464"/>
<proteinExistence type="predicted"/>
<feature type="domain" description="DUF5919" evidence="1">
    <location>
        <begin position="140"/>
        <end position="284"/>
    </location>
</feature>
<name>A0A1H9UTH3_9PSEU</name>
<evidence type="ECO:0000313" key="2">
    <source>
        <dbReference type="EMBL" id="SES12639.1"/>
    </source>
</evidence>
<dbReference type="AlphaFoldDB" id="A0A1H9UTH3"/>
<dbReference type="Pfam" id="PF19319">
    <property type="entry name" value="DUF5919"/>
    <property type="match status" value="1"/>
</dbReference>
<dbReference type="EMBL" id="FOGI01000007">
    <property type="protein sequence ID" value="SES12639.1"/>
    <property type="molecule type" value="Genomic_DNA"/>
</dbReference>
<keyword evidence="3" id="KW-1185">Reference proteome</keyword>
<sequence length="286" mass="32117">MGESGTLLRELLRQRRVRGYPSFCREYDKAAAKIDPGLMRGYPSKAQYYRWLSGELIGVPYGEHCRVLEQMFPNWTAEQLFGPSAGAINFVPEPAEVATASTQARPELAGLTAAYISRSEFHHQMPPHKLFDGASSIRMAGLSLNLLCQQYPDRDLVDLIETGAEVHCLFLDPDGEAIRRRCVEEDHPEDLLSTLTRVNIEAMKRVALKLSPEAAPRLRLHVYDETIRFNITIVNDTLCVVQPYLPNGRGLESPTLVAENGPNPGLFDTFNEVFNSLWTRSRQVTA</sequence>
<evidence type="ECO:0000313" key="3">
    <source>
        <dbReference type="Proteomes" id="UP000199051"/>
    </source>
</evidence>
<dbReference type="Proteomes" id="UP000199051">
    <property type="component" value="Unassembled WGS sequence"/>
</dbReference>